<sequence length="169" mass="20141">MYKLTVLLNEKEIWISFGWLIVVYRASSLELPADLGYRYLCSKWVPKLLTREIIQSRKEICLDLIESYPGPASEAFKGVKTCNKTWVYHYDSYSKRQSMQWSHKMSPGHARNKILPKTRKYIVNQYKTIMSRFNKKAVQKRINSNFIRTMRELTPRNRHWLKFLDMGGL</sequence>
<reference evidence="1 2" key="1">
    <citation type="submission" date="2022-01" db="EMBL/GenBank/DDBJ databases">
        <title>A chromosomal length assembly of Cordylochernes scorpioides.</title>
        <authorList>
            <person name="Zeh D."/>
            <person name="Zeh J."/>
        </authorList>
    </citation>
    <scope>NUCLEOTIDE SEQUENCE [LARGE SCALE GENOMIC DNA]</scope>
    <source>
        <strain evidence="1">IN4F17</strain>
        <tissue evidence="1">Whole Body</tissue>
    </source>
</reference>
<gene>
    <name evidence="1" type="ORF">LAZ67_21001993</name>
</gene>
<dbReference type="PANTHER" id="PTHR46060">
    <property type="entry name" value="MARINER MOS1 TRANSPOSASE-LIKE PROTEIN"/>
    <property type="match status" value="1"/>
</dbReference>
<evidence type="ECO:0000313" key="2">
    <source>
        <dbReference type="Proteomes" id="UP001235939"/>
    </source>
</evidence>
<dbReference type="Proteomes" id="UP001235939">
    <property type="component" value="Chromosome 21"/>
</dbReference>
<dbReference type="InterPro" id="IPR052709">
    <property type="entry name" value="Transposase-MT_Hybrid"/>
</dbReference>
<dbReference type="Gene3D" id="3.30.420.10">
    <property type="entry name" value="Ribonuclease H-like superfamily/Ribonuclease H"/>
    <property type="match status" value="1"/>
</dbReference>
<keyword evidence="2" id="KW-1185">Reference proteome</keyword>
<dbReference type="InterPro" id="IPR036397">
    <property type="entry name" value="RNaseH_sf"/>
</dbReference>
<accession>A0ABY6LQJ5</accession>
<proteinExistence type="predicted"/>
<dbReference type="PANTHER" id="PTHR46060:SF1">
    <property type="entry name" value="MARINER MOS1 TRANSPOSASE-LIKE PROTEIN"/>
    <property type="match status" value="1"/>
</dbReference>
<protein>
    <submittedName>
        <fullName evidence="1">Uncharacterized protein</fullName>
    </submittedName>
</protein>
<name>A0ABY6LQJ5_9ARAC</name>
<organism evidence="1 2">
    <name type="scientific">Cordylochernes scorpioides</name>
    <dbReference type="NCBI Taxonomy" id="51811"/>
    <lineage>
        <taxon>Eukaryota</taxon>
        <taxon>Metazoa</taxon>
        <taxon>Ecdysozoa</taxon>
        <taxon>Arthropoda</taxon>
        <taxon>Chelicerata</taxon>
        <taxon>Arachnida</taxon>
        <taxon>Pseudoscorpiones</taxon>
        <taxon>Cheliferoidea</taxon>
        <taxon>Chernetidae</taxon>
        <taxon>Cordylochernes</taxon>
    </lineage>
</organism>
<evidence type="ECO:0000313" key="1">
    <source>
        <dbReference type="EMBL" id="UYV82412.1"/>
    </source>
</evidence>
<dbReference type="EMBL" id="CP092883">
    <property type="protein sequence ID" value="UYV82412.1"/>
    <property type="molecule type" value="Genomic_DNA"/>
</dbReference>